<feature type="transmembrane region" description="Helical" evidence="1">
    <location>
        <begin position="26"/>
        <end position="44"/>
    </location>
</feature>
<dbReference type="AlphaFoldDB" id="A0A1B4XZC0"/>
<dbReference type="EMBL" id="AP017624">
    <property type="protein sequence ID" value="BAV40153.1"/>
    <property type="molecule type" value="Genomic_DNA"/>
</dbReference>
<keyword evidence="1" id="KW-0472">Membrane</keyword>
<name>A0A1B4XZC0_MYCUL</name>
<protein>
    <submittedName>
        <fullName evidence="2">Conserved hypothetical membrane protein</fullName>
    </submittedName>
</protein>
<accession>A0A1B4XZC0</accession>
<sequence length="77" mass="8244">MTSVPNPSRANDDQDARGTRKPQYSAAFYAAMSGLALVLFVINVCSHGSALGLISTGGLAVLMVCRAWSAKRHRNHQ</sequence>
<keyword evidence="1" id="KW-0812">Transmembrane</keyword>
<evidence type="ECO:0000256" key="1">
    <source>
        <dbReference type="SAM" id="Phobius"/>
    </source>
</evidence>
<dbReference type="Proteomes" id="UP000218067">
    <property type="component" value="Chromosome"/>
</dbReference>
<evidence type="ECO:0000313" key="2">
    <source>
        <dbReference type="EMBL" id="BAV40153.1"/>
    </source>
</evidence>
<organism evidence="2 3">
    <name type="scientific">Mycobacterium ulcerans subsp. shinshuense</name>
    <dbReference type="NCBI Taxonomy" id="1124626"/>
    <lineage>
        <taxon>Bacteria</taxon>
        <taxon>Bacillati</taxon>
        <taxon>Actinomycetota</taxon>
        <taxon>Actinomycetes</taxon>
        <taxon>Mycobacteriales</taxon>
        <taxon>Mycobacteriaceae</taxon>
        <taxon>Mycobacterium</taxon>
        <taxon>Mycobacterium ulcerans group</taxon>
    </lineage>
</organism>
<proteinExistence type="predicted"/>
<gene>
    <name evidence="2" type="ORF">SHTP_0817</name>
</gene>
<reference evidence="2 3" key="1">
    <citation type="submission" date="2016-08" db="EMBL/GenBank/DDBJ databases">
        <title>Complete genome sequence of Mycobacterium shinshuense, a subspecies of M. ulcerans.</title>
        <authorList>
            <person name="Yoshida M."/>
            <person name="Ogura Y."/>
            <person name="Hayashi T."/>
            <person name="Hoshino Y."/>
        </authorList>
    </citation>
    <scope>NUCLEOTIDE SEQUENCE [LARGE SCALE GENOMIC DNA]</scope>
    <source>
        <strain evidence="3">ATCC 33728</strain>
    </source>
</reference>
<keyword evidence="1" id="KW-1133">Transmembrane helix</keyword>
<evidence type="ECO:0000313" key="3">
    <source>
        <dbReference type="Proteomes" id="UP000218067"/>
    </source>
</evidence>
<feature type="transmembrane region" description="Helical" evidence="1">
    <location>
        <begin position="50"/>
        <end position="69"/>
    </location>
</feature>